<dbReference type="EMBL" id="JACGWK010000016">
    <property type="protein sequence ID" value="KAL0311532.1"/>
    <property type="molecule type" value="Genomic_DNA"/>
</dbReference>
<comment type="caution">
    <text evidence="1">The sequence shown here is derived from an EMBL/GenBank/DDBJ whole genome shotgun (WGS) entry which is preliminary data.</text>
</comment>
<protein>
    <recommendedName>
        <fullName evidence="2">Reverse transcriptase domain-containing protein</fullName>
    </recommendedName>
</protein>
<dbReference type="AlphaFoldDB" id="A0AAW2KYA0"/>
<accession>A0AAW2KYA0</accession>
<reference evidence="1" key="1">
    <citation type="submission" date="2020-06" db="EMBL/GenBank/DDBJ databases">
        <authorList>
            <person name="Li T."/>
            <person name="Hu X."/>
            <person name="Zhang T."/>
            <person name="Song X."/>
            <person name="Zhang H."/>
            <person name="Dai N."/>
            <person name="Sheng W."/>
            <person name="Hou X."/>
            <person name="Wei L."/>
        </authorList>
    </citation>
    <scope>NUCLEOTIDE SEQUENCE</scope>
    <source>
        <strain evidence="1">G01</strain>
        <tissue evidence="1">Leaf</tissue>
    </source>
</reference>
<reference evidence="1" key="2">
    <citation type="journal article" date="2024" name="Plant">
        <title>Genomic evolution and insights into agronomic trait innovations of Sesamum species.</title>
        <authorList>
            <person name="Miao H."/>
            <person name="Wang L."/>
            <person name="Qu L."/>
            <person name="Liu H."/>
            <person name="Sun Y."/>
            <person name="Le M."/>
            <person name="Wang Q."/>
            <person name="Wei S."/>
            <person name="Zheng Y."/>
            <person name="Lin W."/>
            <person name="Duan Y."/>
            <person name="Cao H."/>
            <person name="Xiong S."/>
            <person name="Wang X."/>
            <person name="Wei L."/>
            <person name="Li C."/>
            <person name="Ma Q."/>
            <person name="Ju M."/>
            <person name="Zhao R."/>
            <person name="Li G."/>
            <person name="Mu C."/>
            <person name="Tian Q."/>
            <person name="Mei H."/>
            <person name="Zhang T."/>
            <person name="Gao T."/>
            <person name="Zhang H."/>
        </authorList>
    </citation>
    <scope>NUCLEOTIDE SEQUENCE</scope>
    <source>
        <strain evidence="1">G01</strain>
    </source>
</reference>
<name>A0AAW2KYA0_9LAMI</name>
<evidence type="ECO:0008006" key="2">
    <source>
        <dbReference type="Google" id="ProtNLM"/>
    </source>
</evidence>
<organism evidence="1">
    <name type="scientific">Sesamum angustifolium</name>
    <dbReference type="NCBI Taxonomy" id="2727405"/>
    <lineage>
        <taxon>Eukaryota</taxon>
        <taxon>Viridiplantae</taxon>
        <taxon>Streptophyta</taxon>
        <taxon>Embryophyta</taxon>
        <taxon>Tracheophyta</taxon>
        <taxon>Spermatophyta</taxon>
        <taxon>Magnoliopsida</taxon>
        <taxon>eudicotyledons</taxon>
        <taxon>Gunneridae</taxon>
        <taxon>Pentapetalae</taxon>
        <taxon>asterids</taxon>
        <taxon>lamiids</taxon>
        <taxon>Lamiales</taxon>
        <taxon>Pedaliaceae</taxon>
        <taxon>Sesamum</taxon>
    </lineage>
</organism>
<proteinExistence type="predicted"/>
<feature type="non-terminal residue" evidence="1">
    <location>
        <position position="1"/>
    </location>
</feature>
<evidence type="ECO:0000313" key="1">
    <source>
        <dbReference type="EMBL" id="KAL0311532.1"/>
    </source>
</evidence>
<sequence length="81" mass="8933">MSNMISSVEVEGLVEGVAISRLAPRISHLLFADDTVIFCQATQEALLRIKHILSEFENASDLKINNLKSAIVFSKNVEEST</sequence>
<gene>
    <name evidence="1" type="ORF">Sangu_2447900</name>
</gene>